<evidence type="ECO:0000256" key="1">
    <source>
        <dbReference type="ARBA" id="ARBA00022658"/>
    </source>
</evidence>
<feature type="domain" description="Ras-GEF" evidence="6">
    <location>
        <begin position="1360"/>
        <end position="1593"/>
    </location>
</feature>
<evidence type="ECO:0000259" key="5">
    <source>
        <dbReference type="PROSITE" id="PS50003"/>
    </source>
</evidence>
<dbReference type="PROSITE" id="PS00720">
    <property type="entry name" value="RASGEF"/>
    <property type="match status" value="1"/>
</dbReference>
<dbReference type="Pfam" id="PF00169">
    <property type="entry name" value="PH"/>
    <property type="match status" value="1"/>
</dbReference>
<feature type="compositionally biased region" description="Polar residues" evidence="4">
    <location>
        <begin position="1126"/>
        <end position="1142"/>
    </location>
</feature>
<feature type="compositionally biased region" description="Basic and acidic residues" evidence="4">
    <location>
        <begin position="103"/>
        <end position="127"/>
    </location>
</feature>
<keyword evidence="1 2" id="KW-0344">Guanine-nucleotide releasing factor</keyword>
<dbReference type="SMART" id="SM00325">
    <property type="entry name" value="RhoGEF"/>
    <property type="match status" value="1"/>
</dbReference>
<dbReference type="SUPFAM" id="SSF48366">
    <property type="entry name" value="Ras GEF"/>
    <property type="match status" value="1"/>
</dbReference>
<dbReference type="Gene3D" id="1.20.870.10">
    <property type="entry name" value="Son of sevenless (SoS) protein Chain: S domain 1"/>
    <property type="match status" value="1"/>
</dbReference>
<feature type="compositionally biased region" description="Gly residues" evidence="4">
    <location>
        <begin position="840"/>
        <end position="869"/>
    </location>
</feature>
<keyword evidence="3" id="KW-0175">Coiled coil</keyword>
<dbReference type="CDD" id="cd00160">
    <property type="entry name" value="RhoGEF"/>
    <property type="match status" value="1"/>
</dbReference>
<dbReference type="InterPro" id="IPR035899">
    <property type="entry name" value="DBL_dom_sf"/>
</dbReference>
<dbReference type="Gene3D" id="1.20.900.10">
    <property type="entry name" value="Dbl homology (DH) domain"/>
    <property type="match status" value="1"/>
</dbReference>
<feature type="region of interest" description="Disordered" evidence="4">
    <location>
        <begin position="836"/>
        <end position="875"/>
    </location>
</feature>
<feature type="region of interest" description="Disordered" evidence="4">
    <location>
        <begin position="948"/>
        <end position="971"/>
    </location>
</feature>
<dbReference type="GO" id="GO:0005085">
    <property type="term" value="F:guanyl-nucleotide exchange factor activity"/>
    <property type="evidence" value="ECO:0007669"/>
    <property type="project" value="UniProtKB-KW"/>
</dbReference>
<feature type="coiled-coil region" evidence="3">
    <location>
        <begin position="258"/>
        <end position="298"/>
    </location>
</feature>
<dbReference type="InterPro" id="IPR023578">
    <property type="entry name" value="Ras_GEF_dom_sf"/>
</dbReference>
<accession>A0A1I8IAM0</accession>
<dbReference type="CDD" id="cd00155">
    <property type="entry name" value="RasGEF"/>
    <property type="match status" value="1"/>
</dbReference>
<dbReference type="PANTHER" id="PTHR23113">
    <property type="entry name" value="GUANINE NUCLEOTIDE EXCHANGE FACTOR"/>
    <property type="match status" value="1"/>
</dbReference>
<feature type="region of interest" description="Disordered" evidence="4">
    <location>
        <begin position="85"/>
        <end position="142"/>
    </location>
</feature>
<feature type="domain" description="DH" evidence="7">
    <location>
        <begin position="336"/>
        <end position="522"/>
    </location>
</feature>
<evidence type="ECO:0000256" key="3">
    <source>
        <dbReference type="SAM" id="Coils"/>
    </source>
</evidence>
<dbReference type="PROSITE" id="PS50003">
    <property type="entry name" value="PH_DOMAIN"/>
    <property type="match status" value="1"/>
</dbReference>
<dbReference type="Pfam" id="PF00618">
    <property type="entry name" value="RasGEF_N"/>
    <property type="match status" value="1"/>
</dbReference>
<feature type="compositionally biased region" description="Pro residues" evidence="4">
    <location>
        <begin position="1039"/>
        <end position="1049"/>
    </location>
</feature>
<feature type="domain" description="PH" evidence="5">
    <location>
        <begin position="24"/>
        <end position="233"/>
    </location>
</feature>
<sequence length="1613" mass="178067">MQKAIRVNDSQLLLLSGKAREPGCATLSGNLYKRSLDTGKWQLRYFVLYQNLLFYYDSDRCDRPSGVALLEGSYCDKQTALKLPERGGRGRQQQWTVRRRAGGRTDGDLAVDGADRKLRGAQEERRHPSNAAASSAAGRDWGGPGSHGFNRVVPLPLAFPLPNPNIPFILFAHRTEERKLLRGYPPRERGCKRRARHAFNIFYKKDGQRHYDLRAETDADCTAWLQPAARHQGGARTEEFAPAADHGERERLSKWHYVKQTEELMAEVAQLRKEVRELKELQHKETALSRTNSEETEELRKIKKVQSFFRGWLCRRRWKNIVEEYIRSEHAEHMRKRNNIVFGLVECEEEYVQQITILVSCFLRPCRMAASAKKPIITHEDVNSIFLNAETLLFLHQIFLQGLNSKMDNWPTLQLGDLFDMLLPMLSIYQEYVRNHHYSLQVLAEYKQKAEFTGLLKRYEEKSLCEGRSMETFLTYPMHQIPRYIVTLHELLAHTPHDHVDRQQLEFAKSKLEDLSHAMHDEVSETENIRKNLAIERMIVEGCDILLDVNQIFVRQGCLTQLPIGEKGRNTRPRIGSFSSTFNKDSRKEAVRQVFLFTNHLILTTRASNGRLHLVKLTVEAGQQRLEQRAADYSGLDFRLIVDFKSGPPVTITLVANSAQEKAAWCSDINQCIEQIHYSDLLNSSLAETSLVSMPHTIRSDPKLFRDDVDIKFSRTLNSCKVPQIRHATVERLLDRLTDLRFLSIDFLNTFLLTYRVFTEPKTVISALKRILTNPEYGNLDPRPSICLQSSLESETGGGGGGSGGGGFLHVKPELDKLRRISTGMMRLEASQASAAAGAGSAGPSGVGGGGDGGGASSSSGADGGGGVDPYGATHRTGSLDAGACERLAAHHRSAPTYTVEGGRLQPPPAGPPSYGGATSGDPAADPPEILRELSEITAAAKAAARAAKAVRSSPQPALMQTQPAESPPRMPLARMAPIASCETMLDEATRSSLSDSSGSEAAAEIATATAAAEAKTVGVRRVRISGVTETEVCDSSSPPSPQRQPPASPTIRRPTKFDVPSMRIPESQLLDHTSLSPGGSPQPKHRLASPCHSPGHVRRATSPTVAERIAGAAASIASRLGGATSPISHSASSPTVNQSPFRGSVASGSGGPMKRTSCAADSTAGDLSAGAPSSGRPSLARSSDVDSPPCRAKAGAVVTSSRASKRRSSNTAAALAFAAATAGASTLPKSSVRIAVQEQESEVQMPQLMQHRPSESSSIMVKRLSIICTAATMRVLNVVRHWVYKFGEDIESDPTLRADMIDLLEDLVCNQNLFPPDHKAALQILLKLREEPLAEADNDLERILTPAWQPSFESFETLSALDIAEQITLIDHKLFRALKSAELITQAWMKKNPEDRASSTVLQISKRFNATSCLVVSEIISCSDIDRRVACIEKWAAIADICRCLHNYNGVLQICAALVNSSVFRLKKTWERLSKSTRQMIDRLQLLVSSDGRFKNMRSALHNCDPPCIPYLGMYLTDLSFIEEGTSNVTEEGLINFCKMRMIAHIIREIQQFQQTPYRIEHNQRVCDYLLDTSRLIEDERAYAASLLLEPRVSICPESSPQTPGGRSGFKT</sequence>
<feature type="region of interest" description="Disordered" evidence="4">
    <location>
        <begin position="1124"/>
        <end position="1206"/>
    </location>
</feature>
<evidence type="ECO:0000256" key="4">
    <source>
        <dbReference type="SAM" id="MobiDB-lite"/>
    </source>
</evidence>
<dbReference type="Proteomes" id="UP000095280">
    <property type="component" value="Unplaced"/>
</dbReference>
<dbReference type="InterPro" id="IPR000651">
    <property type="entry name" value="Ras-like_Gua-exchang_fac_N"/>
</dbReference>
<keyword evidence="8" id="KW-1185">Reference proteome</keyword>
<feature type="compositionally biased region" description="Polar residues" evidence="4">
    <location>
        <begin position="1071"/>
        <end position="1080"/>
    </location>
</feature>
<dbReference type="Pfam" id="PF00621">
    <property type="entry name" value="RhoGEF"/>
    <property type="match status" value="1"/>
</dbReference>
<evidence type="ECO:0000259" key="6">
    <source>
        <dbReference type="PROSITE" id="PS50009"/>
    </source>
</evidence>
<evidence type="ECO:0000256" key="2">
    <source>
        <dbReference type="PROSITE-ProRule" id="PRU00168"/>
    </source>
</evidence>
<name>A0A1I8IAM0_9PLAT</name>
<reference evidence="9" key="1">
    <citation type="submission" date="2016-11" db="UniProtKB">
        <authorList>
            <consortium name="WormBaseParasite"/>
        </authorList>
    </citation>
    <scope>IDENTIFICATION</scope>
</reference>
<dbReference type="PANTHER" id="PTHR23113:SF99">
    <property type="entry name" value="RASGEF DOMAIN-CONTAINING PROTEIN"/>
    <property type="match status" value="1"/>
</dbReference>
<dbReference type="InterPro" id="IPR011993">
    <property type="entry name" value="PH-like_dom_sf"/>
</dbReference>
<dbReference type="InterPro" id="IPR000219">
    <property type="entry name" value="DH_dom"/>
</dbReference>
<organism evidence="8 9">
    <name type="scientific">Macrostomum lignano</name>
    <dbReference type="NCBI Taxonomy" id="282301"/>
    <lineage>
        <taxon>Eukaryota</taxon>
        <taxon>Metazoa</taxon>
        <taxon>Spiralia</taxon>
        <taxon>Lophotrochozoa</taxon>
        <taxon>Platyhelminthes</taxon>
        <taxon>Rhabditophora</taxon>
        <taxon>Macrostomorpha</taxon>
        <taxon>Macrostomida</taxon>
        <taxon>Macrostomidae</taxon>
        <taxon>Macrostomum</taxon>
    </lineage>
</organism>
<dbReference type="PROSITE" id="PS50096">
    <property type="entry name" value="IQ"/>
    <property type="match status" value="1"/>
</dbReference>
<dbReference type="InterPro" id="IPR036964">
    <property type="entry name" value="RASGEF_cat_dom_sf"/>
</dbReference>
<dbReference type="GO" id="GO:0005886">
    <property type="term" value="C:plasma membrane"/>
    <property type="evidence" value="ECO:0007669"/>
    <property type="project" value="TreeGrafter"/>
</dbReference>
<proteinExistence type="predicted"/>
<dbReference type="InterPro" id="IPR000048">
    <property type="entry name" value="IQ_motif_EF-hand-BS"/>
</dbReference>
<dbReference type="SUPFAM" id="SSF50729">
    <property type="entry name" value="PH domain-like"/>
    <property type="match status" value="2"/>
</dbReference>
<evidence type="ECO:0000313" key="8">
    <source>
        <dbReference type="Proteomes" id="UP000095280"/>
    </source>
</evidence>
<evidence type="ECO:0000313" key="9">
    <source>
        <dbReference type="WBParaSite" id="maker-uti_cns_0011293-snap-gene-0.2-mRNA-1"/>
    </source>
</evidence>
<feature type="region of interest" description="Disordered" evidence="4">
    <location>
        <begin position="898"/>
        <end position="928"/>
    </location>
</feature>
<feature type="region of interest" description="Disordered" evidence="4">
    <location>
        <begin position="790"/>
        <end position="809"/>
    </location>
</feature>
<dbReference type="WBParaSite" id="maker-uti_cns_0011293-snap-gene-0.2-mRNA-1">
    <property type="protein sequence ID" value="maker-uti_cns_0011293-snap-gene-0.2-mRNA-1"/>
    <property type="gene ID" value="maker-uti_cns_0011293-snap-gene-0.2"/>
</dbReference>
<dbReference type="InterPro" id="IPR019804">
    <property type="entry name" value="Ras_G-nucl-exch_fac_CS"/>
</dbReference>
<dbReference type="Gene3D" id="1.10.840.10">
    <property type="entry name" value="Ras guanine-nucleotide exchange factors catalytic domain"/>
    <property type="match status" value="1"/>
</dbReference>
<dbReference type="InterPro" id="IPR001895">
    <property type="entry name" value="RASGEF_cat_dom"/>
</dbReference>
<protein>
    <submittedName>
        <fullName evidence="9">Ras-specific guanine nucleotide-releasing factor 2</fullName>
    </submittedName>
</protein>
<dbReference type="SMART" id="SM00233">
    <property type="entry name" value="PH"/>
    <property type="match status" value="2"/>
</dbReference>
<feature type="compositionally biased region" description="Gly residues" evidence="4">
    <location>
        <begin position="796"/>
        <end position="808"/>
    </location>
</feature>
<feature type="compositionally biased region" description="Polar residues" evidence="4">
    <location>
        <begin position="953"/>
        <end position="965"/>
    </location>
</feature>
<dbReference type="InterPro" id="IPR001849">
    <property type="entry name" value="PH_domain"/>
</dbReference>
<dbReference type="SMART" id="SM00147">
    <property type="entry name" value="RasGEF"/>
    <property type="match status" value="1"/>
</dbReference>
<dbReference type="SMART" id="SM00015">
    <property type="entry name" value="IQ"/>
    <property type="match status" value="1"/>
</dbReference>
<dbReference type="Gene3D" id="2.30.29.30">
    <property type="entry name" value="Pleckstrin-homology domain (PH domain)/Phosphotyrosine-binding domain (PTB)"/>
    <property type="match status" value="2"/>
</dbReference>
<dbReference type="SUPFAM" id="SSF48065">
    <property type="entry name" value="DBL homology domain (DH-domain)"/>
    <property type="match status" value="1"/>
</dbReference>
<dbReference type="GO" id="GO:0007265">
    <property type="term" value="P:Ras protein signal transduction"/>
    <property type="evidence" value="ECO:0007669"/>
    <property type="project" value="TreeGrafter"/>
</dbReference>
<dbReference type="PROSITE" id="PS50010">
    <property type="entry name" value="DH_2"/>
    <property type="match status" value="1"/>
</dbReference>
<dbReference type="InterPro" id="IPR008937">
    <property type="entry name" value="Ras-like_GEF"/>
</dbReference>
<evidence type="ECO:0000259" key="7">
    <source>
        <dbReference type="PROSITE" id="PS50010"/>
    </source>
</evidence>
<dbReference type="PROSITE" id="PS50009">
    <property type="entry name" value="RASGEF_CAT"/>
    <property type="match status" value="1"/>
</dbReference>
<dbReference type="CDD" id="cd06224">
    <property type="entry name" value="REM"/>
    <property type="match status" value="1"/>
</dbReference>
<dbReference type="Pfam" id="PF00617">
    <property type="entry name" value="RasGEF"/>
    <property type="match status" value="1"/>
</dbReference>
<feature type="region of interest" description="Disordered" evidence="4">
    <location>
        <begin position="1030"/>
        <end position="1104"/>
    </location>
</feature>